<protein>
    <submittedName>
        <fullName evidence="1">Uncharacterized protein</fullName>
    </submittedName>
</protein>
<dbReference type="Ensembl" id="ENSOART00020046011.1">
    <property type="protein sequence ID" value="ENSOARP00020044980.1"/>
    <property type="gene ID" value="ENSOARG00020032367.1"/>
</dbReference>
<organism evidence="1">
    <name type="scientific">Ovis aries</name>
    <name type="common">Sheep</name>
    <dbReference type="NCBI Taxonomy" id="9940"/>
    <lineage>
        <taxon>Eukaryota</taxon>
        <taxon>Metazoa</taxon>
        <taxon>Chordata</taxon>
        <taxon>Craniata</taxon>
        <taxon>Vertebrata</taxon>
        <taxon>Euteleostomi</taxon>
        <taxon>Mammalia</taxon>
        <taxon>Eutheria</taxon>
        <taxon>Laurasiatheria</taxon>
        <taxon>Artiodactyla</taxon>
        <taxon>Ruminantia</taxon>
        <taxon>Pecora</taxon>
        <taxon>Bovidae</taxon>
        <taxon>Caprinae</taxon>
        <taxon>Ovis</taxon>
    </lineage>
</organism>
<sequence length="851" mass="93973">MNRLRNRRRPEPLRGPPQWVPTLGELQKTLQQGEHLPLRPLPMFESNFIQVTNRGAPVYVHHRTNRVTMGVAASLPGLVLPDMLLMAQPPEDRECSNLVLTRMIPLDLAHLYVHDLSAWRLKLRLVTGRYYYLELDAPDSEVGFLFDRWIRLISRLQQPATSWAPRTLHTPPTGLSHLGPPASTWRLQVPSRHRHSVTTAEPTFPYKILTAQRQKAKTLKRKFKSQAVGDSLPLVWSQLEHVDARKKSTEKKPQPDPSGRPKTEIQVSEKPSITIRTIFSIISNTTDHMESSPKGCSDSVGGTCLAGLLETPLHCISEHSPETPLLGTCDHLDMCAWQQHVDNLMDPETSTMSSCSICPADYTPNFPSFNEKARPLPPTWKPLAVPTARHKAPFILDQSKRVSAMPAPLQMSAAPGPSQKATAYSPASKKAPFQKPPHVPTIPRKASAVPGPSQKPRHAPAIPQKAPVMVAPSQRAPGTFGVSPKAVSHPAPNRKSVFLPAPSQKGLTSPTQHRMTLGPDSVSMVPSRSHGGDMLEKRKPEEKPEPVKLMGTKEKNVVDTRTQKTTVEVPFTTTEKKSEEVLIRRAQEITVNGLKGKGKLEDRVHTMKEEIALDMPGFKSKEVGQQKKWVKTKKLAIQEAPQEQTRPFSVEGLTLAKLMIIAGSKDPTLRSGLVDLPSWLSTSQGCDLSTMGRVLLSPTHLSMLEETLVGVREQPQLGVRVEEMPQDSKGPSNVSSRPRRAASSPKMNVASQTPIPLPSTRWEDIPESPTSLTPISKMEARVSQQPRRVSQEPERGPDQGPVATVGSNLEILLPTLLEIESMEDEASKVAKIKDELGAFAPSPRPHSQQSQ</sequence>
<accession>A0AC11DML5</accession>
<proteinExistence type="predicted"/>
<reference evidence="1" key="1">
    <citation type="submission" date="2020-11" db="EMBL/GenBank/DDBJ databases">
        <authorList>
            <person name="Davenport K.M."/>
            <person name="Bickhart D.M."/>
            <person name="Smith T.P.L."/>
            <person name="Murdoch B.M."/>
            <person name="Rosen B.D."/>
        </authorList>
    </citation>
    <scope>NUCLEOTIDE SEQUENCE [LARGE SCALE GENOMIC DNA]</scope>
    <source>
        <strain evidence="1">OAR_USU_Benz2616</strain>
    </source>
</reference>
<name>A0AC11DML5_SHEEP</name>
<reference evidence="1" key="3">
    <citation type="submission" date="2025-09" db="UniProtKB">
        <authorList>
            <consortium name="Ensembl"/>
        </authorList>
    </citation>
    <scope>IDENTIFICATION</scope>
</reference>
<reference evidence="1" key="2">
    <citation type="submission" date="2025-08" db="UniProtKB">
        <authorList>
            <consortium name="Ensembl"/>
        </authorList>
    </citation>
    <scope>IDENTIFICATION</scope>
</reference>
<evidence type="ECO:0000313" key="1">
    <source>
        <dbReference type="Ensembl" id="ENSOARP00020044980.1"/>
    </source>
</evidence>